<feature type="compositionally biased region" description="Polar residues" evidence="1">
    <location>
        <begin position="1"/>
        <end position="12"/>
    </location>
</feature>
<sequence length="503" mass="54999">MSNPKSFYNQADYSAGSGSRAPVIHKPDEVSASDLLPPPPYSPDPARKSSDSTATYGSTEQQQVGLLSQQSQPFPSKKIPHWSPTSNTNSQSSTPRQDHASIPVAFDRPAPTTRRRANGDPGCCRKWCKYLIAAILIWLVLLFNSDKIGLTPPPTEAPPGTVCANNPIAWQDIPRMIDFDQNVEFVLRGRVTGGRLVLTPLEDRHGGTIFSEIQFTPSSLDEQMKFSVEKRDDTTVLTVTMPDTLTSDECVNLNMEIRLPYSADFVRIDAANIDVLVRPFVKDVRSVDIQTSNGKLDLDRWSGESIKLVTSSGEMNVGNLIAGSSIFIQNSNEAIHLSQNIEAKKSVDIRNANGLIEALGKITADNYIKIQTSNDFVRLGALAADDVFVESSNRAVKIESVVSKVQVNVKTSNGPVDLSVAGEKNNRVIVSTSSESVNLHMTREFEGHFVMTTSNGPVVIEDDKDITYQDNLGHLKRGEKGTRGKGDLTVTTSNSDIYVAFDV</sequence>
<proteinExistence type="predicted"/>
<evidence type="ECO:0008006" key="4">
    <source>
        <dbReference type="Google" id="ProtNLM"/>
    </source>
</evidence>
<dbReference type="EMBL" id="BAABUK010000026">
    <property type="protein sequence ID" value="GAA5815462.1"/>
    <property type="molecule type" value="Genomic_DNA"/>
</dbReference>
<gene>
    <name evidence="2" type="ORF">MFLAVUS_008974</name>
</gene>
<feature type="compositionally biased region" description="Low complexity" evidence="1">
    <location>
        <begin position="61"/>
        <end position="72"/>
    </location>
</feature>
<name>A0ABP9Z8N4_9FUNG</name>
<accession>A0ABP9Z8N4</accession>
<comment type="caution">
    <text evidence="2">The sequence shown here is derived from an EMBL/GenBank/DDBJ whole genome shotgun (WGS) entry which is preliminary data.</text>
</comment>
<evidence type="ECO:0000313" key="3">
    <source>
        <dbReference type="Proteomes" id="UP001473302"/>
    </source>
</evidence>
<protein>
    <recommendedName>
        <fullName evidence="4">Adhesin domain-containing protein</fullName>
    </recommendedName>
</protein>
<evidence type="ECO:0000256" key="1">
    <source>
        <dbReference type="SAM" id="MobiDB-lite"/>
    </source>
</evidence>
<feature type="region of interest" description="Disordered" evidence="1">
    <location>
        <begin position="1"/>
        <end position="119"/>
    </location>
</feature>
<evidence type="ECO:0000313" key="2">
    <source>
        <dbReference type="EMBL" id="GAA5815462.1"/>
    </source>
</evidence>
<reference evidence="2 3" key="1">
    <citation type="submission" date="2024-04" db="EMBL/GenBank/DDBJ databases">
        <title>genome sequences of Mucor flavus KT1a and Helicostylum pulchrum KT1b strains isolated from the surface of a dry-aged beef.</title>
        <authorList>
            <person name="Toyotome T."/>
            <person name="Hosono M."/>
            <person name="Torimaru M."/>
            <person name="Fukuda K."/>
            <person name="Mikami N."/>
        </authorList>
    </citation>
    <scope>NUCLEOTIDE SEQUENCE [LARGE SCALE GENOMIC DNA]</scope>
    <source>
        <strain evidence="2 3">KT1a</strain>
    </source>
</reference>
<dbReference type="Proteomes" id="UP001473302">
    <property type="component" value="Unassembled WGS sequence"/>
</dbReference>
<feature type="compositionally biased region" description="Polar residues" evidence="1">
    <location>
        <begin position="51"/>
        <end position="60"/>
    </location>
</feature>
<keyword evidence="3" id="KW-1185">Reference proteome</keyword>
<organism evidence="2 3">
    <name type="scientific">Mucor flavus</name>
    <dbReference type="NCBI Taxonomy" id="439312"/>
    <lineage>
        <taxon>Eukaryota</taxon>
        <taxon>Fungi</taxon>
        <taxon>Fungi incertae sedis</taxon>
        <taxon>Mucoromycota</taxon>
        <taxon>Mucoromycotina</taxon>
        <taxon>Mucoromycetes</taxon>
        <taxon>Mucorales</taxon>
        <taxon>Mucorineae</taxon>
        <taxon>Mucoraceae</taxon>
        <taxon>Mucor</taxon>
    </lineage>
</organism>
<feature type="compositionally biased region" description="Low complexity" evidence="1">
    <location>
        <begin position="83"/>
        <end position="95"/>
    </location>
</feature>